<accession>A0A545T539</accession>
<dbReference type="RefSeq" id="WP_142943659.1">
    <property type="nucleotide sequence ID" value="NZ_VIKR01000005.1"/>
</dbReference>
<dbReference type="OrthoDB" id="8480925at2"/>
<dbReference type="EMBL" id="VIKR01000005">
    <property type="protein sequence ID" value="TQV72329.1"/>
    <property type="molecule type" value="Genomic_DNA"/>
</dbReference>
<dbReference type="Proteomes" id="UP000317839">
    <property type="component" value="Unassembled WGS sequence"/>
</dbReference>
<sequence length="191" mass="22227">MNHSFPQRNTLTEPAILLGKNLNFYKAQAAKLHKQIKQSDLILQSDLNIRLAQFNMEYWLESPSTVKRKQVLNLIALENGFANWQALKSRVELETALDFQTFFCRHGLGGYLNHWFTNYAEAKAHQNAYGGILLPYRQQFFVTPINFLDKLGFDQSDEEWRAIGFDWVVPKSNRAKLRIIKTIVTQFTSEE</sequence>
<organism evidence="1 2">
    <name type="scientific">Aliikangiella marina</name>
    <dbReference type="NCBI Taxonomy" id="1712262"/>
    <lineage>
        <taxon>Bacteria</taxon>
        <taxon>Pseudomonadati</taxon>
        <taxon>Pseudomonadota</taxon>
        <taxon>Gammaproteobacteria</taxon>
        <taxon>Oceanospirillales</taxon>
        <taxon>Pleioneaceae</taxon>
        <taxon>Aliikangiella</taxon>
    </lineage>
</organism>
<proteinExistence type="predicted"/>
<keyword evidence="2" id="KW-1185">Reference proteome</keyword>
<dbReference type="AlphaFoldDB" id="A0A545T539"/>
<protein>
    <submittedName>
        <fullName evidence="1">Uncharacterized protein</fullName>
    </submittedName>
</protein>
<evidence type="ECO:0000313" key="1">
    <source>
        <dbReference type="EMBL" id="TQV72329.1"/>
    </source>
</evidence>
<reference evidence="1 2" key="1">
    <citation type="submission" date="2019-06" db="EMBL/GenBank/DDBJ databases">
        <title>Draft genome of Aliikangiella marina GYP-15.</title>
        <authorList>
            <person name="Wang G."/>
        </authorList>
    </citation>
    <scope>NUCLEOTIDE SEQUENCE [LARGE SCALE GENOMIC DNA]</scope>
    <source>
        <strain evidence="1 2">GYP-15</strain>
    </source>
</reference>
<evidence type="ECO:0000313" key="2">
    <source>
        <dbReference type="Proteomes" id="UP000317839"/>
    </source>
</evidence>
<gene>
    <name evidence="1" type="ORF">FLL45_19115</name>
</gene>
<comment type="caution">
    <text evidence="1">The sequence shown here is derived from an EMBL/GenBank/DDBJ whole genome shotgun (WGS) entry which is preliminary data.</text>
</comment>
<name>A0A545T539_9GAMM</name>